<reference evidence="2" key="2">
    <citation type="submission" date="2020-09" db="EMBL/GenBank/DDBJ databases">
        <authorList>
            <person name="Sun Q."/>
            <person name="Zhou Y."/>
        </authorList>
    </citation>
    <scope>NUCLEOTIDE SEQUENCE</scope>
    <source>
        <strain evidence="2">CGMCC 1.12919</strain>
    </source>
</reference>
<accession>A0A916XER6</accession>
<dbReference type="SUPFAM" id="SSF54001">
    <property type="entry name" value="Cysteine proteinases"/>
    <property type="match status" value="1"/>
</dbReference>
<evidence type="ECO:0000313" key="3">
    <source>
        <dbReference type="Proteomes" id="UP000637002"/>
    </source>
</evidence>
<dbReference type="EMBL" id="BMGG01000004">
    <property type="protein sequence ID" value="GGC66497.1"/>
    <property type="molecule type" value="Genomic_DNA"/>
</dbReference>
<dbReference type="InterPro" id="IPR013589">
    <property type="entry name" value="Bac_transglu_N"/>
</dbReference>
<feature type="domain" description="Transglutaminase-like" evidence="1">
    <location>
        <begin position="176"/>
        <end position="247"/>
    </location>
</feature>
<gene>
    <name evidence="2" type="ORF">GCM10010994_26380</name>
</gene>
<dbReference type="Pfam" id="PF01841">
    <property type="entry name" value="Transglut_core"/>
    <property type="match status" value="1"/>
</dbReference>
<organism evidence="2 3">
    <name type="scientific">Chelatococcus reniformis</name>
    <dbReference type="NCBI Taxonomy" id="1494448"/>
    <lineage>
        <taxon>Bacteria</taxon>
        <taxon>Pseudomonadati</taxon>
        <taxon>Pseudomonadota</taxon>
        <taxon>Alphaproteobacteria</taxon>
        <taxon>Hyphomicrobiales</taxon>
        <taxon>Chelatococcaceae</taxon>
        <taxon>Chelatococcus</taxon>
    </lineage>
</organism>
<dbReference type="PANTHER" id="PTHR33490">
    <property type="entry name" value="BLR5614 PROTEIN-RELATED"/>
    <property type="match status" value="1"/>
</dbReference>
<evidence type="ECO:0000259" key="1">
    <source>
        <dbReference type="SMART" id="SM00460"/>
    </source>
</evidence>
<keyword evidence="3" id="KW-1185">Reference proteome</keyword>
<proteinExistence type="predicted"/>
<protein>
    <submittedName>
        <fullName evidence="2">Transglutaminase</fullName>
    </submittedName>
</protein>
<sequence length="296" mass="32091">MIYDIRHLTTYSYEAPVGFARCTMRLIPTSSPGQKVLWSRLSITPAPSERRERVSFFGHVVVTVTIETPHSELSVEAHSRVDVDREGQMGLFLGRGWEDIRAEAFASNALSAASPAHYLYPSRLVSLDPAITAYAERSFTQGRPLLEAADDLTGRIKAEFAYDTKATAVSTPLKEAFEHRRGVCQDFAHIMIAGLRGLGLPAAYVSGYLRTVPPPGQKRLEGADATHAWVAVWAGSDLGWIGFDPTNNMRALNDHIDLATGRDYADISPVDGVILGAGDQDLDVKVDVVPVGAAGA</sequence>
<dbReference type="AlphaFoldDB" id="A0A916XER6"/>
<dbReference type="InterPro" id="IPR002931">
    <property type="entry name" value="Transglutaminase-like"/>
</dbReference>
<comment type="caution">
    <text evidence="2">The sequence shown here is derived from an EMBL/GenBank/DDBJ whole genome shotgun (WGS) entry which is preliminary data.</text>
</comment>
<evidence type="ECO:0000313" key="2">
    <source>
        <dbReference type="EMBL" id="GGC66497.1"/>
    </source>
</evidence>
<dbReference type="RefSeq" id="WP_188609619.1">
    <property type="nucleotide sequence ID" value="NZ_BMGG01000004.1"/>
</dbReference>
<dbReference type="SMART" id="SM00460">
    <property type="entry name" value="TGc"/>
    <property type="match status" value="1"/>
</dbReference>
<dbReference type="Gene3D" id="3.10.620.30">
    <property type="match status" value="1"/>
</dbReference>
<dbReference type="PANTHER" id="PTHR33490:SF7">
    <property type="entry name" value="BLR2979 PROTEIN"/>
    <property type="match status" value="1"/>
</dbReference>
<name>A0A916XER6_9HYPH</name>
<dbReference type="Pfam" id="PF08379">
    <property type="entry name" value="Bact_transglu_N"/>
    <property type="match status" value="1"/>
</dbReference>
<reference evidence="2" key="1">
    <citation type="journal article" date="2014" name="Int. J. Syst. Evol. Microbiol.">
        <title>Complete genome sequence of Corynebacterium casei LMG S-19264T (=DSM 44701T), isolated from a smear-ripened cheese.</title>
        <authorList>
            <consortium name="US DOE Joint Genome Institute (JGI-PGF)"/>
            <person name="Walter F."/>
            <person name="Albersmeier A."/>
            <person name="Kalinowski J."/>
            <person name="Ruckert C."/>
        </authorList>
    </citation>
    <scope>NUCLEOTIDE SEQUENCE</scope>
    <source>
        <strain evidence="2">CGMCC 1.12919</strain>
    </source>
</reference>
<dbReference type="Proteomes" id="UP000637002">
    <property type="component" value="Unassembled WGS sequence"/>
</dbReference>
<dbReference type="InterPro" id="IPR038765">
    <property type="entry name" value="Papain-like_cys_pep_sf"/>
</dbReference>